<sequence length="243" mass="27833">MEVFTILWREFTFFKKRAFKITSSAVITPLLYLLAFGWGLGSDVYIEGFSYMHYIIPGIIAMSTMHTSFNAVSIRISVARLHEKSFEYYMTAPVNMYLLTFGYVLAGALRGFYAGLIILFVSCLFGTYINLTFSFLLICFLNSMLFAAFGYFAAMVINTHYDMNRFTSFVITPMTFLCGTFFSLEKMPHLVKEFISILPLTHAISSLRNIALRGDTNYLSILILFTYFLAFYALGVYASYREI</sequence>
<gene>
    <name evidence="7" type="ORF">FQB35_11080</name>
</gene>
<evidence type="ECO:0000313" key="8">
    <source>
        <dbReference type="Proteomes" id="UP000324646"/>
    </source>
</evidence>
<evidence type="ECO:0000259" key="6">
    <source>
        <dbReference type="PROSITE" id="PS51012"/>
    </source>
</evidence>
<feature type="domain" description="ABC transmembrane type-2" evidence="6">
    <location>
        <begin position="20"/>
        <end position="242"/>
    </location>
</feature>
<dbReference type="Pfam" id="PF01061">
    <property type="entry name" value="ABC2_membrane"/>
    <property type="match status" value="1"/>
</dbReference>
<dbReference type="KEGG" id="crs:FQB35_11080"/>
<keyword evidence="5" id="KW-0813">Transport</keyword>
<proteinExistence type="inferred from homology"/>
<dbReference type="PIRSF" id="PIRSF006648">
    <property type="entry name" value="DrrB"/>
    <property type="match status" value="1"/>
</dbReference>
<comment type="similarity">
    <text evidence="5">Belongs to the ABC-2 integral membrane protein family.</text>
</comment>
<dbReference type="AlphaFoldDB" id="A0A5C0SEG5"/>
<dbReference type="Proteomes" id="UP000324646">
    <property type="component" value="Chromosome"/>
</dbReference>
<feature type="transmembrane region" description="Helical" evidence="5">
    <location>
        <begin position="21"/>
        <end position="39"/>
    </location>
</feature>
<feature type="transmembrane region" description="Helical" evidence="5">
    <location>
        <begin position="86"/>
        <end position="106"/>
    </location>
</feature>
<dbReference type="InterPro" id="IPR047817">
    <property type="entry name" value="ABC2_TM_bact-type"/>
</dbReference>
<accession>A0A5C0SEG5</accession>
<dbReference type="PRINTS" id="PR00164">
    <property type="entry name" value="ABC2TRNSPORT"/>
</dbReference>
<keyword evidence="5" id="KW-1003">Cell membrane</keyword>
<evidence type="ECO:0000256" key="1">
    <source>
        <dbReference type="ARBA" id="ARBA00004141"/>
    </source>
</evidence>
<comment type="subcellular location">
    <subcellularLocation>
        <location evidence="5">Cell membrane</location>
        <topology evidence="5">Multi-pass membrane protein</topology>
    </subcellularLocation>
    <subcellularLocation>
        <location evidence="1">Membrane</location>
        <topology evidence="1">Multi-pass membrane protein</topology>
    </subcellularLocation>
</comment>
<keyword evidence="8" id="KW-1185">Reference proteome</keyword>
<dbReference type="PANTHER" id="PTHR43332">
    <property type="entry name" value="INNER MEMBRANE TRANSPORT PERMEASE YADH-RELATED"/>
    <property type="match status" value="1"/>
</dbReference>
<feature type="transmembrane region" description="Helical" evidence="5">
    <location>
        <begin position="163"/>
        <end position="182"/>
    </location>
</feature>
<dbReference type="OrthoDB" id="111284at2"/>
<reference evidence="7 8" key="1">
    <citation type="submission" date="2019-07" db="EMBL/GenBank/DDBJ databases">
        <title>Complete genome of Crassaminicella thermophila SY095.</title>
        <authorList>
            <person name="Li X."/>
        </authorList>
    </citation>
    <scope>NUCLEOTIDE SEQUENCE [LARGE SCALE GENOMIC DNA]</scope>
    <source>
        <strain evidence="7 8">SY095</strain>
    </source>
</reference>
<dbReference type="PANTHER" id="PTHR43332:SF2">
    <property type="entry name" value="INNER MEMBRANE TRANSPORT PERMEASE YADH"/>
    <property type="match status" value="1"/>
</dbReference>
<evidence type="ECO:0000256" key="4">
    <source>
        <dbReference type="ARBA" id="ARBA00023136"/>
    </source>
</evidence>
<evidence type="ECO:0000313" key="7">
    <source>
        <dbReference type="EMBL" id="QEK12823.1"/>
    </source>
</evidence>
<feature type="transmembrane region" description="Helical" evidence="5">
    <location>
        <begin position="112"/>
        <end position="129"/>
    </location>
</feature>
<dbReference type="InterPro" id="IPR013525">
    <property type="entry name" value="ABC2_TM"/>
</dbReference>
<organism evidence="7 8">
    <name type="scientific">Crassaminicella thermophila</name>
    <dbReference type="NCBI Taxonomy" id="2599308"/>
    <lineage>
        <taxon>Bacteria</taxon>
        <taxon>Bacillati</taxon>
        <taxon>Bacillota</taxon>
        <taxon>Clostridia</taxon>
        <taxon>Eubacteriales</taxon>
        <taxon>Clostridiaceae</taxon>
        <taxon>Crassaminicella</taxon>
    </lineage>
</organism>
<feature type="transmembrane region" description="Helical" evidence="5">
    <location>
        <begin position="51"/>
        <end position="74"/>
    </location>
</feature>
<dbReference type="GO" id="GO:0043190">
    <property type="term" value="C:ATP-binding cassette (ABC) transporter complex"/>
    <property type="evidence" value="ECO:0007669"/>
    <property type="project" value="InterPro"/>
</dbReference>
<dbReference type="RefSeq" id="WP_148809959.1">
    <property type="nucleotide sequence ID" value="NZ_CP042243.1"/>
</dbReference>
<dbReference type="InterPro" id="IPR000412">
    <property type="entry name" value="ABC_2_transport"/>
</dbReference>
<dbReference type="InterPro" id="IPR052522">
    <property type="entry name" value="ABC-2_transport_permease"/>
</dbReference>
<keyword evidence="4 5" id="KW-0472">Membrane</keyword>
<dbReference type="PROSITE" id="PS51012">
    <property type="entry name" value="ABC_TM2"/>
    <property type="match status" value="1"/>
</dbReference>
<feature type="transmembrane region" description="Helical" evidence="5">
    <location>
        <begin position="218"/>
        <end position="240"/>
    </location>
</feature>
<evidence type="ECO:0000256" key="5">
    <source>
        <dbReference type="RuleBase" id="RU361157"/>
    </source>
</evidence>
<evidence type="ECO:0000256" key="3">
    <source>
        <dbReference type="ARBA" id="ARBA00022989"/>
    </source>
</evidence>
<dbReference type="GO" id="GO:0140359">
    <property type="term" value="F:ABC-type transporter activity"/>
    <property type="evidence" value="ECO:0007669"/>
    <property type="project" value="InterPro"/>
</dbReference>
<keyword evidence="2 5" id="KW-0812">Transmembrane</keyword>
<name>A0A5C0SEG5_CRATE</name>
<keyword evidence="3 5" id="KW-1133">Transmembrane helix</keyword>
<evidence type="ECO:0000256" key="2">
    <source>
        <dbReference type="ARBA" id="ARBA00022692"/>
    </source>
</evidence>
<dbReference type="EMBL" id="CP042243">
    <property type="protein sequence ID" value="QEK12823.1"/>
    <property type="molecule type" value="Genomic_DNA"/>
</dbReference>
<feature type="transmembrane region" description="Helical" evidence="5">
    <location>
        <begin position="136"/>
        <end position="157"/>
    </location>
</feature>
<protein>
    <recommendedName>
        <fullName evidence="5">Transport permease protein</fullName>
    </recommendedName>
</protein>